<dbReference type="InterPro" id="IPR002376">
    <property type="entry name" value="Formyl_transf_N"/>
</dbReference>
<evidence type="ECO:0000313" key="7">
    <source>
        <dbReference type="Proteomes" id="UP000177112"/>
    </source>
</evidence>
<keyword evidence="3" id="KW-0808">Transferase</keyword>
<name>A0A1F6VPX6_9BACT</name>
<evidence type="ECO:0000256" key="3">
    <source>
        <dbReference type="ARBA" id="ARBA00022679"/>
    </source>
</evidence>
<comment type="caution">
    <text evidence="6">The sequence shown here is derived from an EMBL/GenBank/DDBJ whole genome shotgun (WGS) entry which is preliminary data.</text>
</comment>
<dbReference type="Proteomes" id="UP000177112">
    <property type="component" value="Unassembled WGS sequence"/>
</dbReference>
<keyword evidence="4" id="KW-0658">Purine biosynthesis</keyword>
<protein>
    <recommendedName>
        <fullName evidence="2">phosphoribosylglycinamide formyltransferase 1</fullName>
        <ecNumber evidence="2">2.1.2.2</ecNumber>
    </recommendedName>
</protein>
<evidence type="ECO:0000256" key="1">
    <source>
        <dbReference type="ARBA" id="ARBA00005054"/>
    </source>
</evidence>
<dbReference type="EC" id="2.1.2.2" evidence="2"/>
<feature type="domain" description="Formyl transferase N-terminal" evidence="5">
    <location>
        <begin position="1"/>
        <end position="198"/>
    </location>
</feature>
<dbReference type="GO" id="GO:0005737">
    <property type="term" value="C:cytoplasm"/>
    <property type="evidence" value="ECO:0007669"/>
    <property type="project" value="TreeGrafter"/>
</dbReference>
<dbReference type="PANTHER" id="PTHR43369">
    <property type="entry name" value="PHOSPHORIBOSYLGLYCINAMIDE FORMYLTRANSFERASE"/>
    <property type="match status" value="1"/>
</dbReference>
<gene>
    <name evidence="6" type="ORF">A3B84_00220</name>
</gene>
<evidence type="ECO:0000259" key="5">
    <source>
        <dbReference type="Pfam" id="PF00551"/>
    </source>
</evidence>
<dbReference type="EMBL" id="MFTY01000004">
    <property type="protein sequence ID" value="OGI71664.1"/>
    <property type="molecule type" value="Genomic_DNA"/>
</dbReference>
<evidence type="ECO:0000313" key="6">
    <source>
        <dbReference type="EMBL" id="OGI71664.1"/>
    </source>
</evidence>
<dbReference type="PANTHER" id="PTHR43369:SF2">
    <property type="entry name" value="PHOSPHORIBOSYLGLYCINAMIDE FORMYLTRANSFERASE"/>
    <property type="match status" value="1"/>
</dbReference>
<evidence type="ECO:0000256" key="4">
    <source>
        <dbReference type="ARBA" id="ARBA00022755"/>
    </source>
</evidence>
<dbReference type="InterPro" id="IPR036477">
    <property type="entry name" value="Formyl_transf_N_sf"/>
</dbReference>
<organism evidence="6 7">
    <name type="scientific">Candidatus Nomurabacteria bacterium RIFCSPHIGHO2_02_FULL_35_13</name>
    <dbReference type="NCBI Taxonomy" id="1801748"/>
    <lineage>
        <taxon>Bacteria</taxon>
        <taxon>Candidatus Nomuraibacteriota</taxon>
    </lineage>
</organism>
<comment type="pathway">
    <text evidence="1">Purine metabolism; IMP biosynthesis via de novo pathway; N(2)-formyl-N(1)-(5-phospho-D-ribosyl)glycinamide from N(1)-(5-phospho-D-ribosyl)glycinamide (10-formyl THF route): step 1/1.</text>
</comment>
<reference evidence="6 7" key="1">
    <citation type="journal article" date="2016" name="Nat. Commun.">
        <title>Thousands of microbial genomes shed light on interconnected biogeochemical processes in an aquifer system.</title>
        <authorList>
            <person name="Anantharaman K."/>
            <person name="Brown C.T."/>
            <person name="Hug L.A."/>
            <person name="Sharon I."/>
            <person name="Castelle C.J."/>
            <person name="Probst A.J."/>
            <person name="Thomas B.C."/>
            <person name="Singh A."/>
            <person name="Wilkins M.J."/>
            <person name="Karaoz U."/>
            <person name="Brodie E.L."/>
            <person name="Williams K.H."/>
            <person name="Hubbard S.S."/>
            <person name="Banfield J.F."/>
        </authorList>
    </citation>
    <scope>NUCLEOTIDE SEQUENCE [LARGE SCALE GENOMIC DNA]</scope>
</reference>
<dbReference type="Gene3D" id="3.40.50.170">
    <property type="entry name" value="Formyl transferase, N-terminal domain"/>
    <property type="match status" value="1"/>
</dbReference>
<sequence>MRIALFISGGGTTMEAILKACKNNILQNIVPVLVIASKSNILGIKKALDLGMQEEDVVVLNRRAFSSEEDFGQAIISLCKERDVDFIGQYGWLVKTPRNVCEAYKGMIVNQHPGPLDTGKPDFGGAGMFGLRVHQARIEFVRRTNRDFWTEATAHYVTSNFDEGKIIKREQVPIFIDDTVEILQARVLPTEHKVQIETLKDFSEGKVKEFIREIPLVLPGEEKILEECKELAIKLYPNG</sequence>
<dbReference type="STRING" id="1801748.A3B84_00220"/>
<evidence type="ECO:0000256" key="2">
    <source>
        <dbReference type="ARBA" id="ARBA00012254"/>
    </source>
</evidence>
<dbReference type="GO" id="GO:0006189">
    <property type="term" value="P:'de novo' IMP biosynthetic process"/>
    <property type="evidence" value="ECO:0007669"/>
    <property type="project" value="TreeGrafter"/>
</dbReference>
<dbReference type="GO" id="GO:0004644">
    <property type="term" value="F:phosphoribosylglycinamide formyltransferase activity"/>
    <property type="evidence" value="ECO:0007669"/>
    <property type="project" value="UniProtKB-EC"/>
</dbReference>
<dbReference type="Pfam" id="PF00551">
    <property type="entry name" value="Formyl_trans_N"/>
    <property type="match status" value="1"/>
</dbReference>
<accession>A0A1F6VPX6</accession>
<proteinExistence type="predicted"/>
<dbReference type="SUPFAM" id="SSF53328">
    <property type="entry name" value="Formyltransferase"/>
    <property type="match status" value="1"/>
</dbReference>
<dbReference type="AlphaFoldDB" id="A0A1F6VPX6"/>